<proteinExistence type="predicted"/>
<dbReference type="RefSeq" id="WP_336352355.1">
    <property type="nucleotide sequence ID" value="NZ_JAZAQL010000006.1"/>
</dbReference>
<evidence type="ECO:0000313" key="3">
    <source>
        <dbReference type="Proteomes" id="UP001596395"/>
    </source>
</evidence>
<dbReference type="Proteomes" id="UP001596395">
    <property type="component" value="Unassembled WGS sequence"/>
</dbReference>
<evidence type="ECO:0000313" key="2">
    <source>
        <dbReference type="EMBL" id="MFC6955429.1"/>
    </source>
</evidence>
<protein>
    <submittedName>
        <fullName evidence="2">Uncharacterized protein</fullName>
    </submittedName>
</protein>
<keyword evidence="1" id="KW-0812">Transmembrane</keyword>
<accession>A0ABD5VJ42</accession>
<organism evidence="2 3">
    <name type="scientific">Halorubellus litoreus</name>
    <dbReference type="NCBI Taxonomy" id="755308"/>
    <lineage>
        <taxon>Archaea</taxon>
        <taxon>Methanobacteriati</taxon>
        <taxon>Methanobacteriota</taxon>
        <taxon>Stenosarchaea group</taxon>
        <taxon>Halobacteria</taxon>
        <taxon>Halobacteriales</taxon>
        <taxon>Halorubellaceae</taxon>
        <taxon>Halorubellus</taxon>
    </lineage>
</organism>
<dbReference type="EMBL" id="JBHSXN010000006">
    <property type="protein sequence ID" value="MFC6955429.1"/>
    <property type="molecule type" value="Genomic_DNA"/>
</dbReference>
<gene>
    <name evidence="2" type="ORF">ACFQGB_21405</name>
</gene>
<feature type="transmembrane region" description="Helical" evidence="1">
    <location>
        <begin position="60"/>
        <end position="83"/>
    </location>
</feature>
<name>A0ABD5VJ42_9EURY</name>
<sequence>MGYDSAFETTPELDALYLSTPNAAGPVTDRSEGLALLAGELVVVSLALVLVAAKSTADPVAIAGIVLPPTALGGGLVVVGAALGALRTADHVDPTAAVGELGLGVAAALALTTAHPLALATAGGVALLSARLRVDLGRVRTVLDR</sequence>
<feature type="transmembrane region" description="Helical" evidence="1">
    <location>
        <begin position="34"/>
        <end position="53"/>
    </location>
</feature>
<feature type="transmembrane region" description="Helical" evidence="1">
    <location>
        <begin position="103"/>
        <end position="128"/>
    </location>
</feature>
<keyword evidence="1" id="KW-0472">Membrane</keyword>
<keyword evidence="3" id="KW-1185">Reference proteome</keyword>
<reference evidence="2 3" key="1">
    <citation type="journal article" date="2019" name="Int. J. Syst. Evol. Microbiol.">
        <title>The Global Catalogue of Microorganisms (GCM) 10K type strain sequencing project: providing services to taxonomists for standard genome sequencing and annotation.</title>
        <authorList>
            <consortium name="The Broad Institute Genomics Platform"/>
            <consortium name="The Broad Institute Genome Sequencing Center for Infectious Disease"/>
            <person name="Wu L."/>
            <person name="Ma J."/>
        </authorList>
    </citation>
    <scope>NUCLEOTIDE SEQUENCE [LARGE SCALE GENOMIC DNA]</scope>
    <source>
        <strain evidence="2 3">GX26</strain>
    </source>
</reference>
<evidence type="ECO:0000256" key="1">
    <source>
        <dbReference type="SAM" id="Phobius"/>
    </source>
</evidence>
<keyword evidence="1" id="KW-1133">Transmembrane helix</keyword>
<comment type="caution">
    <text evidence="2">The sequence shown here is derived from an EMBL/GenBank/DDBJ whole genome shotgun (WGS) entry which is preliminary data.</text>
</comment>
<dbReference type="AlphaFoldDB" id="A0ABD5VJ42"/>